<dbReference type="STRING" id="1817895.AUJ95_04415"/>
<accession>A0A1J5DWV1</accession>
<dbReference type="AlphaFoldDB" id="A0A1J5DWV1"/>
<dbReference type="NCBIfam" id="TIGR02574">
    <property type="entry name" value="stabl_TIGR02574"/>
    <property type="match status" value="1"/>
</dbReference>
<dbReference type="InterPro" id="IPR013406">
    <property type="entry name" value="CHP02574_addiction_mod"/>
</dbReference>
<name>A0A1J5DWV1_9BACT</name>
<comment type="caution">
    <text evidence="1">The sequence shown here is derived from an EMBL/GenBank/DDBJ whole genome shotgun (WGS) entry which is preliminary data.</text>
</comment>
<evidence type="ECO:0000313" key="1">
    <source>
        <dbReference type="EMBL" id="OIP40588.1"/>
    </source>
</evidence>
<dbReference type="EMBL" id="MNYI01000115">
    <property type="protein sequence ID" value="OIP40588.1"/>
    <property type="molecule type" value="Genomic_DNA"/>
</dbReference>
<protein>
    <submittedName>
        <fullName evidence="1">Addiction module protein</fullName>
    </submittedName>
</protein>
<proteinExistence type="predicted"/>
<organism evidence="1 2">
    <name type="scientific">Candidatus Desantisbacteria bacterium CG2_30_40_21</name>
    <dbReference type="NCBI Taxonomy" id="1817895"/>
    <lineage>
        <taxon>Bacteria</taxon>
        <taxon>Candidatus Desantisiibacteriota</taxon>
    </lineage>
</organism>
<sequence length="70" mass="8086">MEFSNTLLEQALCLKPQERFSLVDSLLLSLDEPDKEIDEIWAIESEKRLIAYRSGKLKGIPFEDVFGEKI</sequence>
<gene>
    <name evidence="1" type="ORF">AUJ95_04415</name>
</gene>
<reference evidence="1 2" key="1">
    <citation type="journal article" date="2016" name="Environ. Microbiol.">
        <title>Genomic resolution of a cold subsurface aquifer community provides metabolic insights for novel microbes adapted to high CO concentrations.</title>
        <authorList>
            <person name="Probst A.J."/>
            <person name="Castelle C.J."/>
            <person name="Singh A."/>
            <person name="Brown C.T."/>
            <person name="Anantharaman K."/>
            <person name="Sharon I."/>
            <person name="Hug L.A."/>
            <person name="Burstein D."/>
            <person name="Emerson J.B."/>
            <person name="Thomas B.C."/>
            <person name="Banfield J.F."/>
        </authorList>
    </citation>
    <scope>NUCLEOTIDE SEQUENCE [LARGE SCALE GENOMIC DNA]</scope>
    <source>
        <strain evidence="1">CG2_30_40_21</strain>
    </source>
</reference>
<evidence type="ECO:0000313" key="2">
    <source>
        <dbReference type="Proteomes" id="UP000183085"/>
    </source>
</evidence>
<dbReference type="Proteomes" id="UP000183085">
    <property type="component" value="Unassembled WGS sequence"/>
</dbReference>
<dbReference type="Pfam" id="PF09720">
    <property type="entry name" value="Unstab_antitox"/>
    <property type="match status" value="1"/>
</dbReference>